<dbReference type="InterPro" id="IPR006597">
    <property type="entry name" value="Sel1-like"/>
</dbReference>
<dbReference type="Pfam" id="PF08238">
    <property type="entry name" value="Sel1"/>
    <property type="match status" value="2"/>
</dbReference>
<name>A0A2N0RLG3_9GLOM</name>
<dbReference type="VEuPathDB" id="FungiDB:RhiirA1_462806"/>
<dbReference type="VEuPathDB" id="FungiDB:FUN_019746"/>
<dbReference type="PROSITE" id="PS50011">
    <property type="entry name" value="PROTEIN_KINASE_DOM"/>
    <property type="match status" value="1"/>
</dbReference>
<dbReference type="VEuPathDB" id="FungiDB:RhiirFUN_025484"/>
<dbReference type="InterPro" id="IPR001245">
    <property type="entry name" value="Ser-Thr/Tyr_kinase_cat_dom"/>
</dbReference>
<proteinExistence type="predicted"/>
<dbReference type="Pfam" id="PF07714">
    <property type="entry name" value="PK_Tyr_Ser-Thr"/>
    <property type="match status" value="1"/>
</dbReference>
<dbReference type="Proteomes" id="UP000232688">
    <property type="component" value="Unassembled WGS sequence"/>
</dbReference>
<evidence type="ECO:0000259" key="1">
    <source>
        <dbReference type="PROSITE" id="PS50011"/>
    </source>
</evidence>
<reference evidence="2 3" key="2">
    <citation type="submission" date="2017-10" db="EMBL/GenBank/DDBJ databases">
        <title>Genome analyses suggest a sexual origin of heterokaryosis in a supposedly ancient asexual fungus.</title>
        <authorList>
            <person name="Corradi N."/>
            <person name="Sedzielewska K."/>
            <person name="Noel J."/>
            <person name="Charron P."/>
            <person name="Farinelli L."/>
            <person name="Marton T."/>
            <person name="Kruger M."/>
            <person name="Pelin A."/>
            <person name="Brachmann A."/>
            <person name="Corradi N."/>
        </authorList>
    </citation>
    <scope>NUCLEOTIDE SEQUENCE [LARGE SCALE GENOMIC DNA]</scope>
    <source>
        <strain evidence="2 3">A1</strain>
    </source>
</reference>
<dbReference type="SUPFAM" id="SSF56112">
    <property type="entry name" value="Protein kinase-like (PK-like)"/>
    <property type="match status" value="1"/>
</dbReference>
<feature type="domain" description="Protein kinase" evidence="1">
    <location>
        <begin position="1"/>
        <end position="146"/>
    </location>
</feature>
<protein>
    <recommendedName>
        <fullName evidence="1">Protein kinase domain-containing protein</fullName>
    </recommendedName>
</protein>
<reference evidence="2 3" key="1">
    <citation type="submission" date="2017-10" db="EMBL/GenBank/DDBJ databases">
        <title>Extensive intraspecific genome diversity in a model arbuscular mycorrhizal fungus.</title>
        <authorList>
            <person name="Chen E.C.H."/>
            <person name="Morin E."/>
            <person name="Baudet D."/>
            <person name="Noel J."/>
            <person name="Ndikumana S."/>
            <person name="Charron P."/>
            <person name="St-Onge C."/>
            <person name="Giorgi J."/>
            <person name="Grigoriev I.V."/>
            <person name="Roux C."/>
            <person name="Martin F.M."/>
            <person name="Corradi N."/>
        </authorList>
    </citation>
    <scope>NUCLEOTIDE SEQUENCE [LARGE SCALE GENOMIC DNA]</scope>
    <source>
        <strain evidence="2 3">A1</strain>
    </source>
</reference>
<dbReference type="PANTHER" id="PTHR44329:SF214">
    <property type="entry name" value="PROTEIN KINASE DOMAIN-CONTAINING PROTEIN"/>
    <property type="match status" value="1"/>
</dbReference>
<dbReference type="Gene3D" id="1.25.40.10">
    <property type="entry name" value="Tetratricopeptide repeat domain"/>
    <property type="match status" value="1"/>
</dbReference>
<dbReference type="GO" id="GO:0005524">
    <property type="term" value="F:ATP binding"/>
    <property type="evidence" value="ECO:0007669"/>
    <property type="project" value="InterPro"/>
</dbReference>
<dbReference type="Gene3D" id="1.10.510.10">
    <property type="entry name" value="Transferase(Phosphotransferase) domain 1"/>
    <property type="match status" value="1"/>
</dbReference>
<dbReference type="AlphaFoldDB" id="A0A2N0RLG3"/>
<evidence type="ECO:0000313" key="2">
    <source>
        <dbReference type="EMBL" id="PKC64150.1"/>
    </source>
</evidence>
<dbReference type="InterPro" id="IPR051681">
    <property type="entry name" value="Ser/Thr_Kinases-Pseudokinases"/>
</dbReference>
<dbReference type="EMBL" id="LLXH01000664">
    <property type="protein sequence ID" value="PKC64150.1"/>
    <property type="molecule type" value="Genomic_DNA"/>
</dbReference>
<dbReference type="InterPro" id="IPR011009">
    <property type="entry name" value="Kinase-like_dom_sf"/>
</dbReference>
<dbReference type="SUPFAM" id="SSF81901">
    <property type="entry name" value="HCP-like"/>
    <property type="match status" value="1"/>
</dbReference>
<sequence length="287" mass="33173">MKGKRLVEKGEREKRKKYKQSLTIKVADFGLSRSSKQLGIIPYVDPKIFSKRKNNKNSTQLFSYNEKNDIYSIGVLLWEISSGKSPFSTEEYDIDLAIKISQGLREEPILNTSENYIRLYKGCWDGEPDNRPTMNIVTITTNEQIINESILSKSIIINEGKDAHKYIFDYFNSHNIKSHEIFNWLLNNQNDLDSIFLLGYFNYIGIEFTDNKNCSSGMNYLGYFCEDGIWIKKDTFKLSKQSTEGEYIGGIRELGYCYSYGTGTSVNKQESFKLYQQAADLGDMYAW</sequence>
<dbReference type="SMART" id="SM00671">
    <property type="entry name" value="SEL1"/>
    <property type="match status" value="1"/>
</dbReference>
<evidence type="ECO:0000313" key="3">
    <source>
        <dbReference type="Proteomes" id="UP000232688"/>
    </source>
</evidence>
<dbReference type="InterPro" id="IPR011990">
    <property type="entry name" value="TPR-like_helical_dom_sf"/>
</dbReference>
<gene>
    <name evidence="2" type="ORF">RhiirA1_462806</name>
</gene>
<dbReference type="GO" id="GO:0004674">
    <property type="term" value="F:protein serine/threonine kinase activity"/>
    <property type="evidence" value="ECO:0007669"/>
    <property type="project" value="TreeGrafter"/>
</dbReference>
<dbReference type="InterPro" id="IPR000719">
    <property type="entry name" value="Prot_kinase_dom"/>
</dbReference>
<organism evidence="2 3">
    <name type="scientific">Rhizophagus irregularis</name>
    <dbReference type="NCBI Taxonomy" id="588596"/>
    <lineage>
        <taxon>Eukaryota</taxon>
        <taxon>Fungi</taxon>
        <taxon>Fungi incertae sedis</taxon>
        <taxon>Mucoromycota</taxon>
        <taxon>Glomeromycotina</taxon>
        <taxon>Glomeromycetes</taxon>
        <taxon>Glomerales</taxon>
        <taxon>Glomeraceae</taxon>
        <taxon>Rhizophagus</taxon>
    </lineage>
</organism>
<comment type="caution">
    <text evidence="2">The sequence shown here is derived from an EMBL/GenBank/DDBJ whole genome shotgun (WGS) entry which is preliminary data.</text>
</comment>
<accession>A0A2N0RLG3</accession>
<dbReference type="PANTHER" id="PTHR44329">
    <property type="entry name" value="SERINE/THREONINE-PROTEIN KINASE TNNI3K-RELATED"/>
    <property type="match status" value="1"/>
</dbReference>